<evidence type="ECO:0000313" key="2">
    <source>
        <dbReference type="EMBL" id="LAA90667.1"/>
    </source>
</evidence>
<organism evidence="2">
    <name type="scientific">Micrurus lemniscatus lemniscatus</name>
    <dbReference type="NCBI Taxonomy" id="129467"/>
    <lineage>
        <taxon>Eukaryota</taxon>
        <taxon>Metazoa</taxon>
        <taxon>Chordata</taxon>
        <taxon>Craniata</taxon>
        <taxon>Vertebrata</taxon>
        <taxon>Euteleostomi</taxon>
        <taxon>Lepidosauria</taxon>
        <taxon>Squamata</taxon>
        <taxon>Bifurcata</taxon>
        <taxon>Unidentata</taxon>
        <taxon>Episquamata</taxon>
        <taxon>Toxicofera</taxon>
        <taxon>Serpentes</taxon>
        <taxon>Colubroidea</taxon>
        <taxon>Elapidae</taxon>
        <taxon>Elapinae</taxon>
        <taxon>Micrurus</taxon>
    </lineage>
</organism>
<proteinExistence type="predicted"/>
<accession>A0A2D4J2H4</accession>
<dbReference type="AlphaFoldDB" id="A0A2D4J2H4"/>
<feature type="region of interest" description="Disordered" evidence="1">
    <location>
        <begin position="1"/>
        <end position="21"/>
    </location>
</feature>
<reference evidence="2" key="2">
    <citation type="submission" date="2017-11" db="EMBL/GenBank/DDBJ databases">
        <title>Coralsnake Venomics: Analyses of Venom Gland Transcriptomes and Proteomes of Six Brazilian Taxa.</title>
        <authorList>
            <person name="Aird S.D."/>
            <person name="Jorge da Silva N."/>
            <person name="Qiu L."/>
            <person name="Villar-Briones A."/>
            <person name="Aparecida-Saddi V."/>
            <person name="Campos-Telles M.P."/>
            <person name="Grau M."/>
            <person name="Mikheyev A.S."/>
        </authorList>
    </citation>
    <scope>NUCLEOTIDE SEQUENCE</scope>
    <source>
        <tissue evidence="2">Venom_gland</tissue>
    </source>
</reference>
<dbReference type="EMBL" id="IACK01149552">
    <property type="protein sequence ID" value="LAA90667.1"/>
    <property type="molecule type" value="Transcribed_RNA"/>
</dbReference>
<name>A0A2D4J2H4_MICLE</name>
<evidence type="ECO:0000256" key="1">
    <source>
        <dbReference type="SAM" id="MobiDB-lite"/>
    </source>
</evidence>
<reference evidence="2" key="1">
    <citation type="submission" date="2017-07" db="EMBL/GenBank/DDBJ databases">
        <authorList>
            <person name="Mikheyev A."/>
            <person name="Grau M."/>
        </authorList>
    </citation>
    <scope>NUCLEOTIDE SEQUENCE</scope>
    <source>
        <tissue evidence="2">Venom_gland</tissue>
    </source>
</reference>
<protein>
    <submittedName>
        <fullName evidence="2">Uncharacterized protein</fullName>
    </submittedName>
</protein>
<sequence length="105" mass="12153">MEKQHGETAIRVQVSGGGTSSEQTGFLFQGTRKGMDVRAMKEYCLLVQKRLILYPREEVGWESDPNRYCHQPNMVRFRFRDASAWVKNDCQFLGVRILRAIVICI</sequence>